<keyword evidence="2" id="KW-0489">Methyltransferase</keyword>
<proteinExistence type="predicted"/>
<evidence type="ECO:0000259" key="1">
    <source>
        <dbReference type="Pfam" id="PF13649"/>
    </source>
</evidence>
<keyword evidence="2" id="KW-0808">Transferase</keyword>
<name>A0A7G9Z208_9EURY</name>
<evidence type="ECO:0000313" key="2">
    <source>
        <dbReference type="EMBL" id="QNO54292.1"/>
    </source>
</evidence>
<dbReference type="SUPFAM" id="SSF53335">
    <property type="entry name" value="S-adenosyl-L-methionine-dependent methyltransferases"/>
    <property type="match status" value="1"/>
</dbReference>
<organism evidence="2">
    <name type="scientific">Candidatus Methanophaga sp. ANME-1 ERB7</name>
    <dbReference type="NCBI Taxonomy" id="2759913"/>
    <lineage>
        <taxon>Archaea</taxon>
        <taxon>Methanobacteriati</taxon>
        <taxon>Methanobacteriota</taxon>
        <taxon>Stenosarchaea group</taxon>
        <taxon>Methanomicrobia</taxon>
        <taxon>Candidatus Methanophagales</taxon>
        <taxon>Candidatus Methanophagaceae</taxon>
        <taxon>Candidatus Methanophaga</taxon>
    </lineage>
</organism>
<dbReference type="Pfam" id="PF13649">
    <property type="entry name" value="Methyltransf_25"/>
    <property type="match status" value="1"/>
</dbReference>
<accession>A0A7G9Z208</accession>
<dbReference type="InterPro" id="IPR041698">
    <property type="entry name" value="Methyltransf_25"/>
</dbReference>
<dbReference type="InterPro" id="IPR029063">
    <property type="entry name" value="SAM-dependent_MTases_sf"/>
</dbReference>
<dbReference type="Gene3D" id="3.40.50.150">
    <property type="entry name" value="Vaccinia Virus protein VP39"/>
    <property type="match status" value="1"/>
</dbReference>
<protein>
    <submittedName>
        <fullName evidence="2">Ubiquinone biosynthesis O-methyltransferase, mitochondrial</fullName>
        <ecNumber evidence="2">2.1.1.222</ecNumber>
    </submittedName>
</protein>
<dbReference type="EC" id="2.1.1.222" evidence="2"/>
<dbReference type="InterPro" id="IPR026669">
    <property type="entry name" value="Arsenite_MeTrfase-like"/>
</dbReference>
<keyword evidence="2" id="KW-0830">Ubiquinone</keyword>
<reference evidence="2" key="1">
    <citation type="submission" date="2020-06" db="EMBL/GenBank/DDBJ databases">
        <title>Unique genomic features of the anaerobic methanotrophic archaea.</title>
        <authorList>
            <person name="Chadwick G.L."/>
            <person name="Skennerton C.T."/>
            <person name="Laso-Perez R."/>
            <person name="Leu A.O."/>
            <person name="Speth D.R."/>
            <person name="Yu H."/>
            <person name="Morgan-Lang C."/>
            <person name="Hatzenpichler R."/>
            <person name="Goudeau D."/>
            <person name="Malmstrom R."/>
            <person name="Brazelton W.J."/>
            <person name="Woyke T."/>
            <person name="Hallam S.J."/>
            <person name="Tyson G.W."/>
            <person name="Wegener G."/>
            <person name="Boetius A."/>
            <person name="Orphan V."/>
        </authorList>
    </citation>
    <scope>NUCLEOTIDE SEQUENCE</scope>
</reference>
<gene>
    <name evidence="2" type="primary">COQ3</name>
    <name evidence="2" type="ORF">FGBIHFOD_00032</name>
</gene>
<dbReference type="Gene3D" id="2.20.25.110">
    <property type="entry name" value="S-adenosyl-L-methionine-dependent methyltransferases"/>
    <property type="match status" value="1"/>
</dbReference>
<sequence>MLKRRITERFWFSTLGTSPKLASATSHIPRNVVLKSEPRHGEKCMKQWYESLFENYGNKYEEECFVQGTIGECDFIEKEIGFNKNLKILDIGCGTGRHSIELAKRGYNLTGIDLSDSLLGKAKEKAKKLELNISFSKCDARQLSFSSEFDVALMLCEGAFPLMETDEMNFQILENARNALKETRSKLIFTTLNGLFPLYHSVKDFLASEKLDGNAEYNKNSFDLMTFRDYNVTTIVDDSGQKKELKCNERYYVPSEITWMLKCLGFKKIDIFGAKLGEFSRSNKLTTEEFEMLVVAEKYT</sequence>
<dbReference type="AlphaFoldDB" id="A0A7G9Z208"/>
<dbReference type="PANTHER" id="PTHR43675:SF30">
    <property type="entry name" value="CYCLOPROPANE-FATTY-ACYL-PHOSPHOLIPID SYNTHASE"/>
    <property type="match status" value="1"/>
</dbReference>
<dbReference type="GO" id="GO:0032259">
    <property type="term" value="P:methylation"/>
    <property type="evidence" value="ECO:0007669"/>
    <property type="project" value="UniProtKB-KW"/>
</dbReference>
<dbReference type="GO" id="GO:0102208">
    <property type="term" value="F:2-polyprenyl-6-hydroxyphenol methylase activity"/>
    <property type="evidence" value="ECO:0007669"/>
    <property type="project" value="UniProtKB-EC"/>
</dbReference>
<dbReference type="EMBL" id="MT631574">
    <property type="protein sequence ID" value="QNO54292.1"/>
    <property type="molecule type" value="Genomic_DNA"/>
</dbReference>
<dbReference type="PANTHER" id="PTHR43675">
    <property type="entry name" value="ARSENITE METHYLTRANSFERASE"/>
    <property type="match status" value="1"/>
</dbReference>
<dbReference type="CDD" id="cd02440">
    <property type="entry name" value="AdoMet_MTases"/>
    <property type="match status" value="1"/>
</dbReference>
<feature type="domain" description="Methyltransferase" evidence="1">
    <location>
        <begin position="88"/>
        <end position="181"/>
    </location>
</feature>